<protein>
    <submittedName>
        <fullName evidence="2">Dienelactone hydrolase</fullName>
    </submittedName>
</protein>
<organism evidence="2 3">
    <name type="scientific">Nostocoides australiense Ben110</name>
    <dbReference type="NCBI Taxonomy" id="1193182"/>
    <lineage>
        <taxon>Bacteria</taxon>
        <taxon>Bacillati</taxon>
        <taxon>Actinomycetota</taxon>
        <taxon>Actinomycetes</taxon>
        <taxon>Micrococcales</taxon>
        <taxon>Intrasporangiaceae</taxon>
        <taxon>Nostocoides</taxon>
    </lineage>
</organism>
<reference evidence="2 3" key="1">
    <citation type="journal article" date="2013" name="ISME J.">
        <title>A metabolic model for members of the genus Tetrasphaera involved in enhanced biological phosphorus removal.</title>
        <authorList>
            <person name="Kristiansen R."/>
            <person name="Nguyen H.T.T."/>
            <person name="Saunders A.M."/>
            <person name="Nielsen J.L."/>
            <person name="Wimmer R."/>
            <person name="Le V.Q."/>
            <person name="McIlroy S.J."/>
            <person name="Petrovski S."/>
            <person name="Seviour R.J."/>
            <person name="Calteau A."/>
            <person name="Nielsen K.L."/>
            <person name="Nielsen P.H."/>
        </authorList>
    </citation>
    <scope>NUCLEOTIDE SEQUENCE [LARGE SCALE GENOMIC DNA]</scope>
    <source>
        <strain evidence="2 3">Ben110</strain>
    </source>
</reference>
<feature type="domain" description="Dienelactone hydrolase" evidence="1">
    <location>
        <begin position="7"/>
        <end position="87"/>
    </location>
</feature>
<dbReference type="STRING" id="1193182.BN11_630001"/>
<proteinExistence type="predicted"/>
<dbReference type="AlphaFoldDB" id="W6K4N0"/>
<evidence type="ECO:0000313" key="2">
    <source>
        <dbReference type="EMBL" id="CCH75299.1"/>
    </source>
</evidence>
<sequence>MATDDPDSPHRGLAHARAAFVYGHADEDAGMDAEAQSRLDAALVEAGVRHTTAVYPGARHGFTMADTGAYDAQAAQRHYAELEALLRDTLERP</sequence>
<evidence type="ECO:0000259" key="1">
    <source>
        <dbReference type="Pfam" id="PF01738"/>
    </source>
</evidence>
<dbReference type="Pfam" id="PF01738">
    <property type="entry name" value="DLH"/>
    <property type="match status" value="1"/>
</dbReference>
<accession>W6K4N0</accession>
<dbReference type="Gene3D" id="3.40.50.1820">
    <property type="entry name" value="alpha/beta hydrolase"/>
    <property type="match status" value="1"/>
</dbReference>
<dbReference type="EMBL" id="CAJA01000489">
    <property type="protein sequence ID" value="CCH75299.1"/>
    <property type="molecule type" value="Genomic_DNA"/>
</dbReference>
<dbReference type="InterPro" id="IPR029058">
    <property type="entry name" value="AB_hydrolase_fold"/>
</dbReference>
<dbReference type="SUPFAM" id="SSF53474">
    <property type="entry name" value="alpha/beta-Hydrolases"/>
    <property type="match status" value="1"/>
</dbReference>
<dbReference type="InterPro" id="IPR002925">
    <property type="entry name" value="Dienelactn_hydro"/>
</dbReference>
<dbReference type="GO" id="GO:0016787">
    <property type="term" value="F:hydrolase activity"/>
    <property type="evidence" value="ECO:0007669"/>
    <property type="project" value="UniProtKB-KW"/>
</dbReference>
<evidence type="ECO:0000313" key="3">
    <source>
        <dbReference type="Proteomes" id="UP000035763"/>
    </source>
</evidence>
<gene>
    <name evidence="2" type="ORF">BN11_630001</name>
</gene>
<keyword evidence="2" id="KW-0378">Hydrolase</keyword>
<name>W6K4N0_9MICO</name>
<keyword evidence="3" id="KW-1185">Reference proteome</keyword>
<dbReference type="Proteomes" id="UP000035763">
    <property type="component" value="Unassembled WGS sequence"/>
</dbReference>
<comment type="caution">
    <text evidence="2">The sequence shown here is derived from an EMBL/GenBank/DDBJ whole genome shotgun (WGS) entry which is preliminary data.</text>
</comment>